<keyword evidence="1" id="KW-1133">Transmembrane helix</keyword>
<name>A0ABD0YYD3_9HEMI</name>
<dbReference type="Proteomes" id="UP001558652">
    <property type="component" value="Unassembled WGS sequence"/>
</dbReference>
<feature type="transmembrane region" description="Helical" evidence="1">
    <location>
        <begin position="12"/>
        <end position="31"/>
    </location>
</feature>
<evidence type="ECO:0000313" key="3">
    <source>
        <dbReference type="Proteomes" id="UP001558652"/>
    </source>
</evidence>
<gene>
    <name evidence="2" type="ORF">AAG570_010357</name>
</gene>
<evidence type="ECO:0000313" key="2">
    <source>
        <dbReference type="EMBL" id="KAL1132402.1"/>
    </source>
</evidence>
<protein>
    <recommendedName>
        <fullName evidence="4">DUF3429 domain-containing protein</fullName>
    </recommendedName>
</protein>
<organism evidence="2 3">
    <name type="scientific">Ranatra chinensis</name>
    <dbReference type="NCBI Taxonomy" id="642074"/>
    <lineage>
        <taxon>Eukaryota</taxon>
        <taxon>Metazoa</taxon>
        <taxon>Ecdysozoa</taxon>
        <taxon>Arthropoda</taxon>
        <taxon>Hexapoda</taxon>
        <taxon>Insecta</taxon>
        <taxon>Pterygota</taxon>
        <taxon>Neoptera</taxon>
        <taxon>Paraneoptera</taxon>
        <taxon>Hemiptera</taxon>
        <taxon>Heteroptera</taxon>
        <taxon>Panheteroptera</taxon>
        <taxon>Nepomorpha</taxon>
        <taxon>Nepidae</taxon>
        <taxon>Ranatrinae</taxon>
        <taxon>Ranatra</taxon>
    </lineage>
</organism>
<dbReference type="PANTHER" id="PTHR15887:SF1">
    <property type="entry name" value="TRANSMEMBRANE PROTEIN 69"/>
    <property type="match status" value="1"/>
</dbReference>
<keyword evidence="1" id="KW-0812">Transmembrane</keyword>
<accession>A0ABD0YYD3</accession>
<feature type="transmembrane region" description="Helical" evidence="1">
    <location>
        <begin position="43"/>
        <end position="63"/>
    </location>
</feature>
<dbReference type="EMBL" id="JBFDAA010000005">
    <property type="protein sequence ID" value="KAL1132402.1"/>
    <property type="molecule type" value="Genomic_DNA"/>
</dbReference>
<dbReference type="PANTHER" id="PTHR15887">
    <property type="entry name" value="TRANSMEMBRANE PROTEIN 69"/>
    <property type="match status" value="1"/>
</dbReference>
<evidence type="ECO:0000256" key="1">
    <source>
        <dbReference type="SAM" id="Phobius"/>
    </source>
</evidence>
<feature type="transmembrane region" description="Helical" evidence="1">
    <location>
        <begin position="124"/>
        <end position="142"/>
    </location>
</feature>
<dbReference type="AlphaFoldDB" id="A0ABD0YYD3"/>
<dbReference type="Pfam" id="PF11911">
    <property type="entry name" value="DUF3429"/>
    <property type="match status" value="1"/>
</dbReference>
<keyword evidence="3" id="KW-1185">Reference proteome</keyword>
<keyword evidence="1" id="KW-0472">Membrane</keyword>
<dbReference type="InterPro" id="IPR021836">
    <property type="entry name" value="DUF3429"/>
</dbReference>
<feature type="transmembrane region" description="Helical" evidence="1">
    <location>
        <begin position="83"/>
        <end position="112"/>
    </location>
</feature>
<reference evidence="2 3" key="1">
    <citation type="submission" date="2024-07" db="EMBL/GenBank/DDBJ databases">
        <title>Chromosome-level genome assembly of the water stick insect Ranatra chinensis (Heteroptera: Nepidae).</title>
        <authorList>
            <person name="Liu X."/>
        </authorList>
    </citation>
    <scope>NUCLEOTIDE SEQUENCE [LARGE SCALE GENOMIC DNA]</scope>
    <source>
        <strain evidence="2">Cailab_2021Rc</strain>
        <tissue evidence="2">Muscle</tissue>
    </source>
</reference>
<evidence type="ECO:0008006" key="4">
    <source>
        <dbReference type="Google" id="ProtNLM"/>
    </source>
</evidence>
<proteinExistence type="predicted"/>
<comment type="caution">
    <text evidence="2">The sequence shown here is derived from an EMBL/GenBank/DDBJ whole genome shotgun (WGS) entry which is preliminary data.</text>
</comment>
<sequence length="146" mass="15712">MKDLTGVPTPMFWLGVSGLGPMLGLPILFMVTGYCSSLATVQMTFGATICSFLGGVRWGYMVTDGKPLAPTWENVLWSVAPQAAAWLALLLPQSLGLLLISAGIGMSTFIDLITANYPPWFKSLRLFLAIPAIIGLLLTFIMKPFA</sequence>